<proteinExistence type="predicted"/>
<accession>A0A2J6RKQ2</accession>
<dbReference type="Proteomes" id="UP000235786">
    <property type="component" value="Unassembled WGS sequence"/>
</dbReference>
<dbReference type="AlphaFoldDB" id="A0A2J6RKQ2"/>
<keyword evidence="2" id="KW-1185">Reference proteome</keyword>
<evidence type="ECO:0000313" key="2">
    <source>
        <dbReference type="Proteomes" id="UP000235786"/>
    </source>
</evidence>
<dbReference type="OrthoDB" id="10629292at2759"/>
<evidence type="ECO:0000313" key="1">
    <source>
        <dbReference type="EMBL" id="PMD39106.1"/>
    </source>
</evidence>
<organism evidence="1 2">
    <name type="scientific">Hyaloscypha variabilis (strain UAMH 11265 / GT02V1 / F)</name>
    <name type="common">Meliniomyces variabilis</name>
    <dbReference type="NCBI Taxonomy" id="1149755"/>
    <lineage>
        <taxon>Eukaryota</taxon>
        <taxon>Fungi</taxon>
        <taxon>Dikarya</taxon>
        <taxon>Ascomycota</taxon>
        <taxon>Pezizomycotina</taxon>
        <taxon>Leotiomycetes</taxon>
        <taxon>Helotiales</taxon>
        <taxon>Hyaloscyphaceae</taxon>
        <taxon>Hyaloscypha</taxon>
        <taxon>Hyaloscypha variabilis</taxon>
    </lineage>
</organism>
<dbReference type="EMBL" id="KZ613947">
    <property type="protein sequence ID" value="PMD39106.1"/>
    <property type="molecule type" value="Genomic_DNA"/>
</dbReference>
<reference evidence="1 2" key="1">
    <citation type="submission" date="2016-04" db="EMBL/GenBank/DDBJ databases">
        <title>A degradative enzymes factory behind the ericoid mycorrhizal symbiosis.</title>
        <authorList>
            <consortium name="DOE Joint Genome Institute"/>
            <person name="Martino E."/>
            <person name="Morin E."/>
            <person name="Grelet G."/>
            <person name="Kuo A."/>
            <person name="Kohler A."/>
            <person name="Daghino S."/>
            <person name="Barry K."/>
            <person name="Choi C."/>
            <person name="Cichocki N."/>
            <person name="Clum A."/>
            <person name="Copeland A."/>
            <person name="Hainaut M."/>
            <person name="Haridas S."/>
            <person name="Labutti K."/>
            <person name="Lindquist E."/>
            <person name="Lipzen A."/>
            <person name="Khouja H.-R."/>
            <person name="Murat C."/>
            <person name="Ohm R."/>
            <person name="Olson A."/>
            <person name="Spatafora J."/>
            <person name="Veneault-Fourrey C."/>
            <person name="Henrissat B."/>
            <person name="Grigoriev I."/>
            <person name="Martin F."/>
            <person name="Perotto S."/>
        </authorList>
    </citation>
    <scope>NUCLEOTIDE SEQUENCE [LARGE SCALE GENOMIC DNA]</scope>
    <source>
        <strain evidence="1 2">F</strain>
    </source>
</reference>
<gene>
    <name evidence="1" type="ORF">L207DRAFT_52750</name>
</gene>
<name>A0A2J6RKQ2_HYAVF</name>
<sequence>MTTERANTCSRHTSLCAPDGLPNFEHSGSWLSAAQRYSDRSQSGSHTQVQLLSRYRGSAAEMLGLHRLASEALRRATRSQGWLRRRSPGKQKWLRRMRLESPLLGQFGIRIYEAASCLAPSKAHASSCVPASPTSKRLHVGNIGRGLGATGDESFTATLHIGPTRHLPAHLQKETLQSNGLCTISSRCKVSPAIA</sequence>
<protein>
    <submittedName>
        <fullName evidence="1">Uncharacterized protein</fullName>
    </submittedName>
</protein>